<dbReference type="Pfam" id="PF00689">
    <property type="entry name" value="Cation_ATPase_C"/>
    <property type="match status" value="1"/>
</dbReference>
<keyword evidence="2" id="KW-0479">Metal-binding</keyword>
<gene>
    <name evidence="6" type="ORF">PPRO1471_LOCUS2342</name>
</gene>
<dbReference type="GO" id="GO:0005886">
    <property type="term" value="C:plasma membrane"/>
    <property type="evidence" value="ECO:0007669"/>
    <property type="project" value="TreeGrafter"/>
</dbReference>
<accession>A0A7S2AMK5</accession>
<dbReference type="AlphaFoldDB" id="A0A7S2AMK5"/>
<feature type="transmembrane region" description="Helical" evidence="4">
    <location>
        <begin position="102"/>
        <end position="123"/>
    </location>
</feature>
<evidence type="ECO:0000313" key="6">
    <source>
        <dbReference type="EMBL" id="CAD9372394.1"/>
    </source>
</evidence>
<comment type="subcellular location">
    <subcellularLocation>
        <location evidence="1">Endomembrane system</location>
        <topology evidence="1">Multi-pass membrane protein</topology>
    </subcellularLocation>
</comment>
<dbReference type="PANTHER" id="PTHR24093">
    <property type="entry name" value="CATION TRANSPORTING ATPASE"/>
    <property type="match status" value="1"/>
</dbReference>
<evidence type="ECO:0000256" key="3">
    <source>
        <dbReference type="ARBA" id="ARBA00022842"/>
    </source>
</evidence>
<dbReference type="Gene3D" id="1.20.1110.10">
    <property type="entry name" value="Calcium-transporting ATPase, transmembrane domain"/>
    <property type="match status" value="1"/>
</dbReference>
<keyword evidence="4" id="KW-0812">Transmembrane</keyword>
<dbReference type="InterPro" id="IPR006068">
    <property type="entry name" value="ATPase_P-typ_cation-transptr_C"/>
</dbReference>
<protein>
    <recommendedName>
        <fullName evidence="5">Cation-transporting P-type ATPase C-terminal domain-containing protein</fullName>
    </recommendedName>
</protein>
<organism evidence="6">
    <name type="scientific">Pycnococcus provasolii</name>
    <dbReference type="NCBI Taxonomy" id="41880"/>
    <lineage>
        <taxon>Eukaryota</taxon>
        <taxon>Viridiplantae</taxon>
        <taxon>Chlorophyta</taxon>
        <taxon>Pseudoscourfieldiophyceae</taxon>
        <taxon>Pseudoscourfieldiales</taxon>
        <taxon>Pycnococcaceae</taxon>
        <taxon>Pycnococcus</taxon>
    </lineage>
</organism>
<dbReference type="GO" id="GO:0046872">
    <property type="term" value="F:metal ion binding"/>
    <property type="evidence" value="ECO:0007669"/>
    <property type="project" value="UniProtKB-KW"/>
</dbReference>
<evidence type="ECO:0000259" key="5">
    <source>
        <dbReference type="Pfam" id="PF00689"/>
    </source>
</evidence>
<proteinExistence type="predicted"/>
<feature type="transmembrane region" description="Helical" evidence="4">
    <location>
        <begin position="68"/>
        <end position="90"/>
    </location>
</feature>
<dbReference type="PANTHER" id="PTHR24093:SF369">
    <property type="entry name" value="CALCIUM-TRANSPORTING ATPASE"/>
    <property type="match status" value="1"/>
</dbReference>
<dbReference type="EMBL" id="HBGR01003522">
    <property type="protein sequence ID" value="CAD9372394.1"/>
    <property type="molecule type" value="Transcribed_RNA"/>
</dbReference>
<evidence type="ECO:0000256" key="1">
    <source>
        <dbReference type="ARBA" id="ARBA00004127"/>
    </source>
</evidence>
<evidence type="ECO:0000256" key="4">
    <source>
        <dbReference type="SAM" id="Phobius"/>
    </source>
</evidence>
<dbReference type="GO" id="GO:0005388">
    <property type="term" value="F:P-type calcium transporter activity"/>
    <property type="evidence" value="ECO:0007669"/>
    <property type="project" value="TreeGrafter"/>
</dbReference>
<keyword evidence="4" id="KW-1133">Transmembrane helix</keyword>
<dbReference type="GO" id="GO:0012505">
    <property type="term" value="C:endomembrane system"/>
    <property type="evidence" value="ECO:0007669"/>
    <property type="project" value="UniProtKB-SubCell"/>
</dbReference>
<evidence type="ECO:0000256" key="2">
    <source>
        <dbReference type="ARBA" id="ARBA00022723"/>
    </source>
</evidence>
<keyword evidence="4" id="KW-0472">Membrane</keyword>
<name>A0A7S2AMK5_9CHLO</name>
<sequence>MWCNIVVQAIFQLTVLGYMYFVLFKGDHGKHANTFVFNTFVFMQLFNEINARRPDALNVFDGFWKNRYFVSVLLVTVLFQILLVESTFGTVVGTTSLTNREWLTSVAVGALALPIAALGKLAWRL</sequence>
<dbReference type="SUPFAM" id="SSF81665">
    <property type="entry name" value="Calcium ATPase, transmembrane domain M"/>
    <property type="match status" value="1"/>
</dbReference>
<keyword evidence="3" id="KW-0460">Magnesium</keyword>
<feature type="transmembrane region" description="Helical" evidence="4">
    <location>
        <begin position="6"/>
        <end position="24"/>
    </location>
</feature>
<reference evidence="6" key="1">
    <citation type="submission" date="2021-01" db="EMBL/GenBank/DDBJ databases">
        <authorList>
            <person name="Corre E."/>
            <person name="Pelletier E."/>
            <person name="Niang G."/>
            <person name="Scheremetjew M."/>
            <person name="Finn R."/>
            <person name="Kale V."/>
            <person name="Holt S."/>
            <person name="Cochrane G."/>
            <person name="Meng A."/>
            <person name="Brown T."/>
            <person name="Cohen L."/>
        </authorList>
    </citation>
    <scope>NUCLEOTIDE SEQUENCE</scope>
    <source>
        <strain evidence="6">RCC733</strain>
    </source>
</reference>
<feature type="domain" description="Cation-transporting P-type ATPase C-terminal" evidence="5">
    <location>
        <begin position="1"/>
        <end position="121"/>
    </location>
</feature>
<dbReference type="InterPro" id="IPR023298">
    <property type="entry name" value="ATPase_P-typ_TM_dom_sf"/>
</dbReference>